<gene>
    <name evidence="1" type="ORF">QFZ49_007187</name>
</gene>
<comment type="caution">
    <text evidence="1">The sequence shown here is derived from an EMBL/GenBank/DDBJ whole genome shotgun (WGS) entry which is preliminary data.</text>
</comment>
<evidence type="ECO:0000313" key="1">
    <source>
        <dbReference type="EMBL" id="MDQ0937212.1"/>
    </source>
</evidence>
<proteinExistence type="predicted"/>
<sequence length="54" mass="6040">MSRTPASAYWPMMWRSSASECPTAVRWATGVSVVSWAMRRVVSTVRSREDPPAP</sequence>
<dbReference type="EMBL" id="JAUSZS010000008">
    <property type="protein sequence ID" value="MDQ0937212.1"/>
    <property type="molecule type" value="Genomic_DNA"/>
</dbReference>
<protein>
    <submittedName>
        <fullName evidence="1">Uncharacterized protein</fullName>
    </submittedName>
</protein>
<name>A0ABU0RYZ9_9ACTN</name>
<keyword evidence="2" id="KW-1185">Reference proteome</keyword>
<evidence type="ECO:0000313" key="2">
    <source>
        <dbReference type="Proteomes" id="UP001223072"/>
    </source>
</evidence>
<reference evidence="1 2" key="1">
    <citation type="submission" date="2023-07" db="EMBL/GenBank/DDBJ databases">
        <title>Comparative genomics of wheat-associated soil bacteria to identify genetic determinants of phenazine resistance.</title>
        <authorList>
            <person name="Mouncey N."/>
        </authorList>
    </citation>
    <scope>NUCLEOTIDE SEQUENCE [LARGE SCALE GENOMIC DNA]</scope>
    <source>
        <strain evidence="1 2">W2I16</strain>
    </source>
</reference>
<dbReference type="Proteomes" id="UP001223072">
    <property type="component" value="Unassembled WGS sequence"/>
</dbReference>
<accession>A0ABU0RYZ9</accession>
<organism evidence="1 2">
    <name type="scientific">Streptomyces turgidiscabies</name>
    <dbReference type="NCBI Taxonomy" id="85558"/>
    <lineage>
        <taxon>Bacteria</taxon>
        <taxon>Bacillati</taxon>
        <taxon>Actinomycetota</taxon>
        <taxon>Actinomycetes</taxon>
        <taxon>Kitasatosporales</taxon>
        <taxon>Streptomycetaceae</taxon>
        <taxon>Streptomyces</taxon>
    </lineage>
</organism>